<keyword evidence="4" id="KW-0472">Membrane</keyword>
<evidence type="ECO:0000256" key="1">
    <source>
        <dbReference type="ARBA" id="ARBA00004141"/>
    </source>
</evidence>
<feature type="region of interest" description="Disordered" evidence="5">
    <location>
        <begin position="50"/>
        <end position="86"/>
    </location>
</feature>
<dbReference type="PANTHER" id="PTHR14154">
    <property type="entry name" value="UPF0041 BRAIN PROTEIN 44-RELATED"/>
    <property type="match status" value="1"/>
</dbReference>
<evidence type="ECO:0000256" key="4">
    <source>
        <dbReference type="ARBA" id="ARBA00023136"/>
    </source>
</evidence>
<name>A0AAV3Q0F0_LITER</name>
<keyword evidence="3" id="KW-1133">Transmembrane helix</keyword>
<comment type="subcellular location">
    <subcellularLocation>
        <location evidence="1">Membrane</location>
        <topology evidence="1">Multi-pass membrane protein</topology>
    </subcellularLocation>
</comment>
<accession>A0AAV3Q0F0</accession>
<dbReference type="EMBL" id="BAABME010003130">
    <property type="protein sequence ID" value="GAA0157552.1"/>
    <property type="molecule type" value="Genomic_DNA"/>
</dbReference>
<dbReference type="AlphaFoldDB" id="A0AAV3Q0F0"/>
<proteinExistence type="predicted"/>
<evidence type="ECO:0000313" key="7">
    <source>
        <dbReference type="Proteomes" id="UP001454036"/>
    </source>
</evidence>
<gene>
    <name evidence="6" type="ORF">LIER_14798</name>
</gene>
<keyword evidence="7" id="KW-1185">Reference proteome</keyword>
<evidence type="ECO:0000256" key="3">
    <source>
        <dbReference type="ARBA" id="ARBA00022989"/>
    </source>
</evidence>
<sequence>MAMVGVHASLYRASISHHVTNNVQQSSQTRKVSQPVKLTDQVVNLHIEGQNKNLNFSGEGPVIHPNRSKEETQHDNGDAEPSHPRFLDKRWKNGTWDLNMFVKKGRMDWDSVIVAEARRRKFLEKYPEASTNEDPVNFRSSIIPWWAWIMHTHLPEAELLNGRAAMVGFFMSYVVDGLTGLDVVGQTGNFFCKTALFITIVGVLVFREREDIGNLQKLADEATFYDKQWQASWKVEDTSNSNSE</sequence>
<evidence type="ECO:0000256" key="2">
    <source>
        <dbReference type="ARBA" id="ARBA00022692"/>
    </source>
</evidence>
<organism evidence="6 7">
    <name type="scientific">Lithospermum erythrorhizon</name>
    <name type="common">Purple gromwell</name>
    <name type="synonym">Lithospermum officinale var. erythrorhizon</name>
    <dbReference type="NCBI Taxonomy" id="34254"/>
    <lineage>
        <taxon>Eukaryota</taxon>
        <taxon>Viridiplantae</taxon>
        <taxon>Streptophyta</taxon>
        <taxon>Embryophyta</taxon>
        <taxon>Tracheophyta</taxon>
        <taxon>Spermatophyta</taxon>
        <taxon>Magnoliopsida</taxon>
        <taxon>eudicotyledons</taxon>
        <taxon>Gunneridae</taxon>
        <taxon>Pentapetalae</taxon>
        <taxon>asterids</taxon>
        <taxon>lamiids</taxon>
        <taxon>Boraginales</taxon>
        <taxon>Boraginaceae</taxon>
        <taxon>Boraginoideae</taxon>
        <taxon>Lithospermeae</taxon>
        <taxon>Lithospermum</taxon>
    </lineage>
</organism>
<comment type="caution">
    <text evidence="6">The sequence shown here is derived from an EMBL/GenBank/DDBJ whole genome shotgun (WGS) entry which is preliminary data.</text>
</comment>
<dbReference type="Proteomes" id="UP001454036">
    <property type="component" value="Unassembled WGS sequence"/>
</dbReference>
<keyword evidence="2" id="KW-0812">Transmembrane</keyword>
<reference evidence="6 7" key="1">
    <citation type="submission" date="2024-01" db="EMBL/GenBank/DDBJ databases">
        <title>The complete chloroplast genome sequence of Lithospermum erythrorhizon: insights into the phylogenetic relationship among Boraginaceae species and the maternal lineages of purple gromwells.</title>
        <authorList>
            <person name="Okada T."/>
            <person name="Watanabe K."/>
        </authorList>
    </citation>
    <scope>NUCLEOTIDE SEQUENCE [LARGE SCALE GENOMIC DNA]</scope>
</reference>
<protein>
    <submittedName>
        <fullName evidence="6">Uncharacterized protein</fullName>
    </submittedName>
</protein>
<dbReference type="GO" id="GO:0016020">
    <property type="term" value="C:membrane"/>
    <property type="evidence" value="ECO:0007669"/>
    <property type="project" value="UniProtKB-SubCell"/>
</dbReference>
<evidence type="ECO:0000313" key="6">
    <source>
        <dbReference type="EMBL" id="GAA0157552.1"/>
    </source>
</evidence>
<evidence type="ECO:0000256" key="5">
    <source>
        <dbReference type="SAM" id="MobiDB-lite"/>
    </source>
</evidence>
<feature type="compositionally biased region" description="Basic and acidic residues" evidence="5">
    <location>
        <begin position="67"/>
        <end position="86"/>
    </location>
</feature>
<dbReference type="SUPFAM" id="SSF103511">
    <property type="entry name" value="Chlorophyll a-b binding protein"/>
    <property type="match status" value="1"/>
</dbReference>